<name>F3CJU5_PSESG</name>
<feature type="non-terminal residue" evidence="1">
    <location>
        <position position="1"/>
    </location>
</feature>
<evidence type="ECO:0000313" key="1">
    <source>
        <dbReference type="EMBL" id="EGH19537.1"/>
    </source>
</evidence>
<feature type="non-terminal residue" evidence="1">
    <location>
        <position position="33"/>
    </location>
</feature>
<accession>F3CJU5</accession>
<dbReference type="HOGENOM" id="CLU_3386444_0_0_6"/>
<protein>
    <submittedName>
        <fullName evidence="1">Sensory box protein</fullName>
    </submittedName>
</protein>
<comment type="caution">
    <text evidence="1">The sequence shown here is derived from an EMBL/GenBank/DDBJ whole genome shotgun (WGS) entry which is preliminary data.</text>
</comment>
<proteinExistence type="predicted"/>
<evidence type="ECO:0000313" key="2">
    <source>
        <dbReference type="Proteomes" id="UP000005466"/>
    </source>
</evidence>
<reference evidence="1 2" key="1">
    <citation type="journal article" date="2011" name="PLoS Pathog.">
        <title>Dynamic evolution of pathogenicity revealed by sequencing and comparative genomics of 19 Pseudomonas syringae isolates.</title>
        <authorList>
            <person name="Baltrus D.A."/>
            <person name="Nishimura M.T."/>
            <person name="Romanchuk A."/>
            <person name="Chang J.H."/>
            <person name="Mukhtar M.S."/>
            <person name="Cherkis K."/>
            <person name="Roach J."/>
            <person name="Grant S.R."/>
            <person name="Jones C.D."/>
            <person name="Dangl J.L."/>
        </authorList>
    </citation>
    <scope>NUCLEOTIDE SEQUENCE [LARGE SCALE GENOMIC DNA]</scope>
    <source>
        <strain evidence="2">race 4</strain>
    </source>
</reference>
<organism evidence="1 2">
    <name type="scientific">Pseudomonas savastanoi pv. glycinea str. race 4</name>
    <dbReference type="NCBI Taxonomy" id="875330"/>
    <lineage>
        <taxon>Bacteria</taxon>
        <taxon>Pseudomonadati</taxon>
        <taxon>Pseudomonadota</taxon>
        <taxon>Gammaproteobacteria</taxon>
        <taxon>Pseudomonadales</taxon>
        <taxon>Pseudomonadaceae</taxon>
        <taxon>Pseudomonas</taxon>
    </lineage>
</organism>
<dbReference type="AlphaFoldDB" id="F3CJU5"/>
<dbReference type="EMBL" id="ADWY01004243">
    <property type="protein sequence ID" value="EGH19537.1"/>
    <property type="molecule type" value="Genomic_DNA"/>
</dbReference>
<dbReference type="Proteomes" id="UP000005466">
    <property type="component" value="Unassembled WGS sequence"/>
</dbReference>
<gene>
    <name evidence="1" type="ORF">Pgy4_41849</name>
</gene>
<sequence>STKQCVQSALEASEEKFAKAFHSSPDSITITER</sequence>